<gene>
    <name evidence="1" type="ORF">KTH89_18905</name>
</gene>
<proteinExistence type="predicted"/>
<dbReference type="RefSeq" id="WP_238722734.1">
    <property type="nucleotide sequence ID" value="NZ_JAHQCW010000038.1"/>
</dbReference>
<dbReference type="AlphaFoldDB" id="A0A949NFM3"/>
<dbReference type="Pfam" id="PF16161">
    <property type="entry name" value="DUF4867"/>
    <property type="match status" value="1"/>
</dbReference>
<keyword evidence="2" id="KW-1185">Reference proteome</keyword>
<protein>
    <submittedName>
        <fullName evidence="1">DUF4867 family protein</fullName>
    </submittedName>
</protein>
<evidence type="ECO:0000313" key="2">
    <source>
        <dbReference type="Proteomes" id="UP000712157"/>
    </source>
</evidence>
<name>A0A949NFM3_9FIRM</name>
<dbReference type="Proteomes" id="UP000712157">
    <property type="component" value="Unassembled WGS sequence"/>
</dbReference>
<dbReference type="InterPro" id="IPR032358">
    <property type="entry name" value="DUF4867"/>
</dbReference>
<reference evidence="1" key="1">
    <citation type="submission" date="2021-06" db="EMBL/GenBank/DDBJ databases">
        <title>Description of novel taxa of the family Lachnospiraceae.</title>
        <authorList>
            <person name="Chaplin A.V."/>
            <person name="Sokolova S.R."/>
            <person name="Pikina A.P."/>
            <person name="Korzhanova M."/>
            <person name="Belova V."/>
            <person name="Korostin D."/>
            <person name="Efimov B.A."/>
        </authorList>
    </citation>
    <scope>NUCLEOTIDE SEQUENCE</scope>
    <source>
        <strain evidence="1">ASD5720</strain>
    </source>
</reference>
<comment type="caution">
    <text evidence="1">The sequence shown here is derived from an EMBL/GenBank/DDBJ whole genome shotgun (WGS) entry which is preliminary data.</text>
</comment>
<evidence type="ECO:0000313" key="1">
    <source>
        <dbReference type="EMBL" id="MBU9738616.1"/>
    </source>
</evidence>
<organism evidence="1 2">
    <name type="scientific">Diplocloster agilis</name>
    <dbReference type="NCBI Taxonomy" id="2850323"/>
    <lineage>
        <taxon>Bacteria</taxon>
        <taxon>Bacillati</taxon>
        <taxon>Bacillota</taxon>
        <taxon>Clostridia</taxon>
        <taxon>Lachnospirales</taxon>
        <taxon>Lachnospiraceae</taxon>
        <taxon>Diplocloster</taxon>
    </lineage>
</organism>
<dbReference type="EMBL" id="JAHQCW010000038">
    <property type="protein sequence ID" value="MBU9738616.1"/>
    <property type="molecule type" value="Genomic_DNA"/>
</dbReference>
<accession>A0A949NFM3</accession>
<sequence length="221" mass="24539">MNFERLKEKNPDIPFYPVTDAAFQTYGRIITSYPLEEVLAVMEKKDIPESGNKYTASDPDLMDTEFASLMTSHFYAGIPSQVGYCNGTTDRLNALEYHKCSELDIAVTDLVLLLSDVRLIRSNQLSSDQVTAFYVPRGTAVELYATTLHFAPCRVSPEGFKSIIVLTAGTNEPLASLPEAVTLEDRLIWMKNKWLIAHPDSIPASKGAYAGIQGENLQIQI</sequence>